<dbReference type="UniPathway" id="UPA00031">
    <property type="reaction ID" value="UER00013"/>
</dbReference>
<dbReference type="SUPFAM" id="SSF89550">
    <property type="entry name" value="PHP domain-like"/>
    <property type="match status" value="1"/>
</dbReference>
<dbReference type="CDD" id="cd12110">
    <property type="entry name" value="PHP_HisPPase_Hisj_like"/>
    <property type="match status" value="1"/>
</dbReference>
<evidence type="ECO:0000256" key="3">
    <source>
        <dbReference type="ARBA" id="ARBA00013085"/>
    </source>
</evidence>
<reference evidence="10 11" key="1">
    <citation type="submission" date="2019-08" db="EMBL/GenBank/DDBJ databases">
        <title>In-depth cultivation of the pig gut microbiome towards novel bacterial diversity and tailored functional studies.</title>
        <authorList>
            <person name="Wylensek D."/>
            <person name="Hitch T.C.A."/>
            <person name="Clavel T."/>
        </authorList>
    </citation>
    <scope>NUCLEOTIDE SEQUENCE [LARGE SCALE GENOMIC DNA]</scope>
    <source>
        <strain evidence="10 11">WCA-693-APC-MOT-I</strain>
    </source>
</reference>
<keyword evidence="5 8" id="KW-0378">Hydrolase</keyword>
<evidence type="ECO:0000256" key="6">
    <source>
        <dbReference type="ARBA" id="ARBA00023102"/>
    </source>
</evidence>
<dbReference type="InterPro" id="IPR016195">
    <property type="entry name" value="Pol/histidinol_Pase-like"/>
</dbReference>
<dbReference type="InterPro" id="IPR010140">
    <property type="entry name" value="Histidinol_P_phosphatase_HisJ"/>
</dbReference>
<dbReference type="NCBIfam" id="TIGR01856">
    <property type="entry name" value="hisJ_fam"/>
    <property type="match status" value="1"/>
</dbReference>
<dbReference type="Pfam" id="PF02811">
    <property type="entry name" value="PHP"/>
    <property type="match status" value="1"/>
</dbReference>
<keyword evidence="11" id="KW-1185">Reference proteome</keyword>
<evidence type="ECO:0000256" key="8">
    <source>
        <dbReference type="RuleBase" id="RU366003"/>
    </source>
</evidence>
<dbReference type="PANTHER" id="PTHR21039:SF0">
    <property type="entry name" value="HISTIDINOL-PHOSPHATASE"/>
    <property type="match status" value="1"/>
</dbReference>
<dbReference type="Proteomes" id="UP000482209">
    <property type="component" value="Unassembled WGS sequence"/>
</dbReference>
<dbReference type="EC" id="3.1.3.15" evidence="3 8"/>
<evidence type="ECO:0000256" key="7">
    <source>
        <dbReference type="ARBA" id="ARBA00049158"/>
    </source>
</evidence>
<evidence type="ECO:0000313" key="11">
    <source>
        <dbReference type="Proteomes" id="UP000482209"/>
    </source>
</evidence>
<dbReference type="GO" id="GO:0005737">
    <property type="term" value="C:cytoplasm"/>
    <property type="evidence" value="ECO:0007669"/>
    <property type="project" value="TreeGrafter"/>
</dbReference>
<protein>
    <recommendedName>
        <fullName evidence="3 8">Histidinol-phosphatase</fullName>
        <shortName evidence="8">HolPase</shortName>
        <ecNumber evidence="3 8">3.1.3.15</ecNumber>
    </recommendedName>
</protein>
<dbReference type="GO" id="GO:0000105">
    <property type="term" value="P:L-histidine biosynthetic process"/>
    <property type="evidence" value="ECO:0007669"/>
    <property type="project" value="UniProtKB-UniRule"/>
</dbReference>
<comment type="pathway">
    <text evidence="1 8">Amino-acid biosynthesis; L-histidine biosynthesis; L-histidine from 5-phospho-alpha-D-ribose 1-diphosphate: step 8/9.</text>
</comment>
<feature type="domain" description="PHP" evidence="9">
    <location>
        <begin position="6"/>
        <end position="194"/>
    </location>
</feature>
<evidence type="ECO:0000259" key="9">
    <source>
        <dbReference type="Pfam" id="PF02811"/>
    </source>
</evidence>
<evidence type="ECO:0000313" key="10">
    <source>
        <dbReference type="EMBL" id="MSS65010.1"/>
    </source>
</evidence>
<keyword evidence="6 8" id="KW-0368">Histidine biosynthesis</keyword>
<evidence type="ECO:0000256" key="2">
    <source>
        <dbReference type="ARBA" id="ARBA00009152"/>
    </source>
</evidence>
<comment type="catalytic activity">
    <reaction evidence="7 8">
        <text>L-histidinol phosphate + H2O = L-histidinol + phosphate</text>
        <dbReference type="Rhea" id="RHEA:14465"/>
        <dbReference type="ChEBI" id="CHEBI:15377"/>
        <dbReference type="ChEBI" id="CHEBI:43474"/>
        <dbReference type="ChEBI" id="CHEBI:57699"/>
        <dbReference type="ChEBI" id="CHEBI:57980"/>
        <dbReference type="EC" id="3.1.3.15"/>
    </reaction>
</comment>
<gene>
    <name evidence="10" type="ORF">FYJ58_14225</name>
</gene>
<name>A0A6L5Y1G1_9FIRM</name>
<dbReference type="InterPro" id="IPR004013">
    <property type="entry name" value="PHP_dom"/>
</dbReference>
<dbReference type="AlphaFoldDB" id="A0A6L5Y1G1"/>
<comment type="similarity">
    <text evidence="2 8">Belongs to the PHP hydrolase family. HisK subfamily.</text>
</comment>
<dbReference type="PANTHER" id="PTHR21039">
    <property type="entry name" value="HISTIDINOL PHOSPHATASE-RELATED"/>
    <property type="match status" value="1"/>
</dbReference>
<sequence length="263" mass="31178">MMKTNYHTHTIRCKHAVGADESYVKSAILAGFDELGFSDHVPWPFEDGFTSKIRMTMGQYRDYVDSILLLKEKYRDKIRICLGLECEYFEEYKDWLIELKKSDEIEYLIFGNHFAYPENSSYYEGYYGECIKTTEDLEKYKNATLKGIESGLFAYVAHPDLFMRCYPEFDSYCEKISEEICKKAKEKNILLEYNISGFPYCEKRGYIGYPAKKFWEIAKEYDCKCIIGYDAHDNHDLEQEIYWNKGIKMIEEIGIQRVERLSF</sequence>
<organism evidence="10 11">
    <name type="scientific">Velocimicrobium porci</name>
    <dbReference type="NCBI Taxonomy" id="2606634"/>
    <lineage>
        <taxon>Bacteria</taxon>
        <taxon>Bacillati</taxon>
        <taxon>Bacillota</taxon>
        <taxon>Clostridia</taxon>
        <taxon>Lachnospirales</taxon>
        <taxon>Lachnospiraceae</taxon>
        <taxon>Velocimicrobium</taxon>
    </lineage>
</organism>
<keyword evidence="4 8" id="KW-0028">Amino-acid biosynthesis</keyword>
<evidence type="ECO:0000256" key="1">
    <source>
        <dbReference type="ARBA" id="ARBA00004970"/>
    </source>
</evidence>
<dbReference type="GO" id="GO:0004401">
    <property type="term" value="F:histidinol-phosphatase activity"/>
    <property type="evidence" value="ECO:0007669"/>
    <property type="project" value="UniProtKB-UniRule"/>
</dbReference>
<evidence type="ECO:0000256" key="4">
    <source>
        <dbReference type="ARBA" id="ARBA00022605"/>
    </source>
</evidence>
<proteinExistence type="inferred from homology"/>
<comment type="caution">
    <text evidence="10">The sequence shown here is derived from an EMBL/GenBank/DDBJ whole genome shotgun (WGS) entry which is preliminary data.</text>
</comment>
<accession>A0A6L5Y1G1</accession>
<evidence type="ECO:0000256" key="5">
    <source>
        <dbReference type="ARBA" id="ARBA00022801"/>
    </source>
</evidence>
<dbReference type="Gene3D" id="3.20.20.140">
    <property type="entry name" value="Metal-dependent hydrolases"/>
    <property type="match status" value="1"/>
</dbReference>
<dbReference type="EMBL" id="VUMT01000048">
    <property type="protein sequence ID" value="MSS65010.1"/>
    <property type="molecule type" value="Genomic_DNA"/>
</dbReference>